<dbReference type="AlphaFoldDB" id="A0A0W0VJX7"/>
<sequence length="121" mass="13780">MKNRINSQIESLLKNVIHNPLFPFFRDSNPDPINDSLKKIKNDRNLTAFEKFGAIAEYYSQLKKQKDISAQEKSWLGKIGTVVFQPLGNGIPADQFLAVELEAKNAYRKIEPLADTMEVNL</sequence>
<protein>
    <submittedName>
        <fullName evidence="1">Uncharacterized protein</fullName>
    </submittedName>
</protein>
<proteinExistence type="predicted"/>
<comment type="caution">
    <text evidence="1">The sequence shown here is derived from an EMBL/GenBank/DDBJ whole genome shotgun (WGS) entry which is preliminary data.</text>
</comment>
<reference evidence="1 2" key="1">
    <citation type="submission" date="2015-11" db="EMBL/GenBank/DDBJ databases">
        <title>Genomic analysis of 38 Legionella species identifies large and diverse effector repertoires.</title>
        <authorList>
            <person name="Burstein D."/>
            <person name="Amaro F."/>
            <person name="Zusman T."/>
            <person name="Lifshitz Z."/>
            <person name="Cohen O."/>
            <person name="Gilbert J.A."/>
            <person name="Pupko T."/>
            <person name="Shuman H.A."/>
            <person name="Segal G."/>
        </authorList>
    </citation>
    <scope>NUCLEOTIDE SEQUENCE [LARGE SCALE GENOMIC DNA]</scope>
    <source>
        <strain evidence="1 2">Bercovier 4</strain>
    </source>
</reference>
<dbReference type="EMBL" id="LNYH01000102">
    <property type="protein sequence ID" value="KTD20411.1"/>
    <property type="molecule type" value="Genomic_DNA"/>
</dbReference>
<gene>
    <name evidence="1" type="ORF">Lisr_1779</name>
</gene>
<name>A0A0W0VJX7_9GAMM</name>
<dbReference type="RefSeq" id="WP_058502119.1">
    <property type="nucleotide sequence ID" value="NZ_CAAAJA010000160.1"/>
</dbReference>
<keyword evidence="2" id="KW-1185">Reference proteome</keyword>
<accession>A0A0W0VJX7</accession>
<evidence type="ECO:0000313" key="1">
    <source>
        <dbReference type="EMBL" id="KTD20411.1"/>
    </source>
</evidence>
<evidence type="ECO:0000313" key="2">
    <source>
        <dbReference type="Proteomes" id="UP000054761"/>
    </source>
</evidence>
<dbReference type="PATRIC" id="fig|454.4.peg.1933"/>
<dbReference type="Proteomes" id="UP000054761">
    <property type="component" value="Unassembled WGS sequence"/>
</dbReference>
<organism evidence="1 2">
    <name type="scientific">Legionella israelensis</name>
    <dbReference type="NCBI Taxonomy" id="454"/>
    <lineage>
        <taxon>Bacteria</taxon>
        <taxon>Pseudomonadati</taxon>
        <taxon>Pseudomonadota</taxon>
        <taxon>Gammaproteobacteria</taxon>
        <taxon>Legionellales</taxon>
        <taxon>Legionellaceae</taxon>
        <taxon>Legionella</taxon>
    </lineage>
</organism>